<evidence type="ECO:0000259" key="2">
    <source>
        <dbReference type="Pfam" id="PF16370"/>
    </source>
</evidence>
<evidence type="ECO:0000259" key="3">
    <source>
        <dbReference type="Pfam" id="PF16371"/>
    </source>
</evidence>
<dbReference type="PANTHER" id="PTHR43143">
    <property type="entry name" value="METALLOPHOSPHOESTERASE, CALCINEURIN SUPERFAMILY"/>
    <property type="match status" value="1"/>
</dbReference>
<dbReference type="EMBL" id="JTDV01000014">
    <property type="protein sequence ID" value="KJD31610.1"/>
    <property type="molecule type" value="Genomic_DNA"/>
</dbReference>
<dbReference type="AlphaFoldDB" id="A0A0D7VXJ6"/>
<accession>A0A0D7VXJ6</accession>
<reference evidence="4 5" key="1">
    <citation type="journal article" date="2015" name="Antonie Van Leeuwenhoek">
        <title>Tamlana nanhaiensis sp. nov., isolated from surface seawater collected from the South China Sea.</title>
        <authorList>
            <person name="Liu X."/>
            <person name="Lai Q."/>
            <person name="Du Y."/>
            <person name="Li G."/>
            <person name="Sun F."/>
            <person name="Shao Z."/>
        </authorList>
    </citation>
    <scope>NUCLEOTIDE SEQUENCE [LARGE SCALE GENOMIC DNA]</scope>
    <source>
        <strain evidence="4 5">FHC16</strain>
    </source>
</reference>
<dbReference type="PATRIC" id="fig|1382798.3.peg.1465"/>
<dbReference type="GO" id="GO:0016787">
    <property type="term" value="F:hydrolase activity"/>
    <property type="evidence" value="ECO:0007669"/>
    <property type="project" value="InterPro"/>
</dbReference>
<dbReference type="SUPFAM" id="SSF56300">
    <property type="entry name" value="Metallo-dependent phosphatases"/>
    <property type="match status" value="1"/>
</dbReference>
<dbReference type="Pfam" id="PF16371">
    <property type="entry name" value="MetallophosN"/>
    <property type="match status" value="1"/>
</dbReference>
<dbReference type="Proteomes" id="UP000032361">
    <property type="component" value="Unassembled WGS sequence"/>
</dbReference>
<dbReference type="InterPro" id="IPR032285">
    <property type="entry name" value="Metallophos_N"/>
</dbReference>
<sequence>MSQSRRKFIKLSGLTTLASVSGLGFTLLNCESNDEVEIDEHNDLNISGVSIPSSLDVSREGQTTLTGKGFKVGDTIEFVSSTTSLSFSGTVVEVSESTFTFTISGNFESGNYAVSVLRNANKLLLGNILCNVIANTNIPDVAGKNIKGVVYCNGEGIANVTVSDGYDVTVTDAQGRYYLASLKKTGFVFISVPGNYEVTNVGSAPQFFKRVSNSTETVEQKDFSLIQVSNDNHVVLPLADWHLANRNNDLEQFTSKVLPDINNTIGKYSANGTKVYALTLGDLTWDAYWYNNNFGLNDYVPYMNKVNAPVFNLIGNHDNDPYYANDWEAENKYRDIIGPTYYSFNLGKVHYVVLDSVEYINSGASQGTIGSRNYNERLTNDQLEWLKKDLATITDKSTPIILAMHTPLYKHPALDTNGNQVNTTDLLNGSTLKNALSEFATVHVLSGHTHVNFSVEDNNIMEHNTAALCATWWWTGRSGYADNHICKDGSPGGYGIWEMNNRDIKWRFKGIGYDEDYQFRTYDVNSIHITAANYAPNSNDTDLADYADVYASPSTNNDVLINVWGYDSQWQIEVLEGNTPLEISRVSTKDPLHIISYDALRLNAGATPTSAFVTNKTAHFFKVTAAAPDSTLNIKVTDRFGNVYTENMERPKALTLDMK</sequence>
<proteinExistence type="predicted"/>
<dbReference type="SUPFAM" id="SSF49464">
    <property type="entry name" value="Carboxypeptidase regulatory domain-like"/>
    <property type="match status" value="1"/>
</dbReference>
<dbReference type="RefSeq" id="WP_044627284.1">
    <property type="nucleotide sequence ID" value="NZ_JTDV01000014.1"/>
</dbReference>
<comment type="caution">
    <text evidence="4">The sequence shown here is derived from an EMBL/GenBank/DDBJ whole genome shotgun (WGS) entry which is preliminary data.</text>
</comment>
<dbReference type="InterPro" id="IPR051918">
    <property type="entry name" value="STPP_CPPED1"/>
</dbReference>
<gene>
    <name evidence="4" type="ORF">PK35_14505</name>
</gene>
<feature type="domain" description="Calcineurin-like phosphoesterase N-terminal" evidence="3">
    <location>
        <begin position="148"/>
        <end position="225"/>
    </location>
</feature>
<protein>
    <submittedName>
        <fullName evidence="4">Metallophosphoesterase</fullName>
    </submittedName>
</protein>
<dbReference type="InterPro" id="IPR032288">
    <property type="entry name" value="Metallophos_C"/>
</dbReference>
<evidence type="ECO:0000259" key="1">
    <source>
        <dbReference type="Pfam" id="PF00149"/>
    </source>
</evidence>
<dbReference type="Pfam" id="PF16370">
    <property type="entry name" value="MetallophosC"/>
    <property type="match status" value="1"/>
</dbReference>
<evidence type="ECO:0000313" key="4">
    <source>
        <dbReference type="EMBL" id="KJD31610.1"/>
    </source>
</evidence>
<feature type="domain" description="Calcineurin-like phosphoesterase" evidence="1">
    <location>
        <begin position="238"/>
        <end position="451"/>
    </location>
</feature>
<dbReference type="InterPro" id="IPR029052">
    <property type="entry name" value="Metallo-depent_PP-like"/>
</dbReference>
<keyword evidence="5" id="KW-1185">Reference proteome</keyword>
<organism evidence="4 5">
    <name type="scientific">Neotamlana nanhaiensis</name>
    <dbReference type="NCBI Taxonomy" id="1382798"/>
    <lineage>
        <taxon>Bacteria</taxon>
        <taxon>Pseudomonadati</taxon>
        <taxon>Bacteroidota</taxon>
        <taxon>Flavobacteriia</taxon>
        <taxon>Flavobacteriales</taxon>
        <taxon>Flavobacteriaceae</taxon>
        <taxon>Neotamlana</taxon>
    </lineage>
</organism>
<dbReference type="OrthoDB" id="1776264at2"/>
<dbReference type="STRING" id="1382798.PK35_14505"/>
<evidence type="ECO:0000313" key="5">
    <source>
        <dbReference type="Proteomes" id="UP000032361"/>
    </source>
</evidence>
<dbReference type="Gene3D" id="3.60.21.10">
    <property type="match status" value="1"/>
</dbReference>
<dbReference type="PANTHER" id="PTHR43143:SF1">
    <property type="entry name" value="SERINE_THREONINE-PROTEIN PHOSPHATASE CPPED1"/>
    <property type="match status" value="1"/>
</dbReference>
<dbReference type="InterPro" id="IPR004843">
    <property type="entry name" value="Calcineurin-like_PHP"/>
</dbReference>
<dbReference type="Pfam" id="PF00149">
    <property type="entry name" value="Metallophos"/>
    <property type="match status" value="1"/>
</dbReference>
<name>A0A0D7VXJ6_9FLAO</name>
<feature type="domain" description="Calcineurin-like phosphoesterase C-terminal" evidence="2">
    <location>
        <begin position="462"/>
        <end position="644"/>
    </location>
</feature>
<dbReference type="InterPro" id="IPR008969">
    <property type="entry name" value="CarboxyPept-like_regulatory"/>
</dbReference>